<evidence type="ECO:0000313" key="1">
    <source>
        <dbReference type="EMBL" id="KAL0391573.1"/>
    </source>
</evidence>
<organism evidence="1">
    <name type="scientific">Sesamum latifolium</name>
    <dbReference type="NCBI Taxonomy" id="2727402"/>
    <lineage>
        <taxon>Eukaryota</taxon>
        <taxon>Viridiplantae</taxon>
        <taxon>Streptophyta</taxon>
        <taxon>Embryophyta</taxon>
        <taxon>Tracheophyta</taxon>
        <taxon>Spermatophyta</taxon>
        <taxon>Magnoliopsida</taxon>
        <taxon>eudicotyledons</taxon>
        <taxon>Gunneridae</taxon>
        <taxon>Pentapetalae</taxon>
        <taxon>asterids</taxon>
        <taxon>lamiids</taxon>
        <taxon>Lamiales</taxon>
        <taxon>Pedaliaceae</taxon>
        <taxon>Sesamum</taxon>
    </lineage>
</organism>
<comment type="caution">
    <text evidence="1">The sequence shown here is derived from an EMBL/GenBank/DDBJ whole genome shotgun (WGS) entry which is preliminary data.</text>
</comment>
<accession>A0AAW2SGJ7</accession>
<protein>
    <submittedName>
        <fullName evidence="1">Uncharacterized protein</fullName>
    </submittedName>
</protein>
<reference evidence="1" key="2">
    <citation type="journal article" date="2024" name="Plant">
        <title>Genomic evolution and insights into agronomic trait innovations of Sesamum species.</title>
        <authorList>
            <person name="Miao H."/>
            <person name="Wang L."/>
            <person name="Qu L."/>
            <person name="Liu H."/>
            <person name="Sun Y."/>
            <person name="Le M."/>
            <person name="Wang Q."/>
            <person name="Wei S."/>
            <person name="Zheng Y."/>
            <person name="Lin W."/>
            <person name="Duan Y."/>
            <person name="Cao H."/>
            <person name="Xiong S."/>
            <person name="Wang X."/>
            <person name="Wei L."/>
            <person name="Li C."/>
            <person name="Ma Q."/>
            <person name="Ju M."/>
            <person name="Zhao R."/>
            <person name="Li G."/>
            <person name="Mu C."/>
            <person name="Tian Q."/>
            <person name="Mei H."/>
            <person name="Zhang T."/>
            <person name="Gao T."/>
            <person name="Zhang H."/>
        </authorList>
    </citation>
    <scope>NUCLEOTIDE SEQUENCE</scope>
    <source>
        <strain evidence="1">KEN1</strain>
    </source>
</reference>
<dbReference type="AlphaFoldDB" id="A0AAW2SGJ7"/>
<name>A0AAW2SGJ7_9LAMI</name>
<reference evidence="1" key="1">
    <citation type="submission" date="2020-06" db="EMBL/GenBank/DDBJ databases">
        <authorList>
            <person name="Li T."/>
            <person name="Hu X."/>
            <person name="Zhang T."/>
            <person name="Song X."/>
            <person name="Zhang H."/>
            <person name="Dai N."/>
            <person name="Sheng W."/>
            <person name="Hou X."/>
            <person name="Wei L."/>
        </authorList>
    </citation>
    <scope>NUCLEOTIDE SEQUENCE</scope>
    <source>
        <strain evidence="1">KEN1</strain>
        <tissue evidence="1">Leaf</tissue>
    </source>
</reference>
<proteinExistence type="predicted"/>
<sequence length="104" mass="11615">MWCRRAPGAKRSCSFLGWKGQSSILGVGIERRKEMCGRGQLSVERTCLSMDRIERKICSSKSGLKAKILTWKDRESASRSSCRCMDLASEAQTTHLSIESATLE</sequence>
<gene>
    <name evidence="1" type="ORF">Slati_4521500</name>
</gene>
<dbReference type="EMBL" id="JACGWN010000017">
    <property type="protein sequence ID" value="KAL0391573.1"/>
    <property type="molecule type" value="Genomic_DNA"/>
</dbReference>